<dbReference type="SMART" id="SM00991">
    <property type="entry name" value="WHEP-TRS"/>
    <property type="match status" value="1"/>
</dbReference>
<evidence type="ECO:0000256" key="10">
    <source>
        <dbReference type="ARBA" id="ARBA00022884"/>
    </source>
</evidence>
<keyword evidence="12 15" id="KW-0030">Aminoacyl-tRNA synthetase</keyword>
<evidence type="ECO:0000256" key="4">
    <source>
        <dbReference type="ARBA" id="ARBA00018335"/>
    </source>
</evidence>
<evidence type="ECO:0000256" key="6">
    <source>
        <dbReference type="ARBA" id="ARBA00022555"/>
    </source>
</evidence>
<organism evidence="20">
    <name type="scientific">Lutzomyia longipalpis</name>
    <name type="common">Sand fly</name>
    <dbReference type="NCBI Taxonomy" id="7200"/>
    <lineage>
        <taxon>Eukaryota</taxon>
        <taxon>Metazoa</taxon>
        <taxon>Ecdysozoa</taxon>
        <taxon>Arthropoda</taxon>
        <taxon>Hexapoda</taxon>
        <taxon>Insecta</taxon>
        <taxon>Pterygota</taxon>
        <taxon>Neoptera</taxon>
        <taxon>Endopterygota</taxon>
        <taxon>Diptera</taxon>
        <taxon>Nematocera</taxon>
        <taxon>Psychodoidea</taxon>
        <taxon>Psychodidae</taxon>
        <taxon>Lutzomyia</taxon>
        <taxon>Lutzomyia</taxon>
    </lineage>
</organism>
<dbReference type="SUPFAM" id="SSF47616">
    <property type="entry name" value="GST C-terminal domain-like"/>
    <property type="match status" value="1"/>
</dbReference>
<evidence type="ECO:0000256" key="14">
    <source>
        <dbReference type="ARBA" id="ARBA00047364"/>
    </source>
</evidence>
<keyword evidence="17" id="KW-0472">Membrane</keyword>
<comment type="similarity">
    <text evidence="2 15">Belongs to the class-I aminoacyl-tRNA synthetase family.</text>
</comment>
<dbReference type="SUPFAM" id="SSF57770">
    <property type="entry name" value="Methionyl-tRNA synthetase (MetRS), Zn-domain"/>
    <property type="match status" value="1"/>
</dbReference>
<evidence type="ECO:0000256" key="9">
    <source>
        <dbReference type="ARBA" id="ARBA00022840"/>
    </source>
</evidence>
<dbReference type="PANTHER" id="PTHR45765">
    <property type="entry name" value="METHIONINE--TRNA LIGASE"/>
    <property type="match status" value="1"/>
</dbReference>
<dbReference type="CDD" id="cd00939">
    <property type="entry name" value="MetRS_RNA"/>
    <property type="match status" value="1"/>
</dbReference>
<dbReference type="InterPro" id="IPR000738">
    <property type="entry name" value="WHEP-TRS_dom"/>
</dbReference>
<keyword evidence="17" id="KW-1133">Transmembrane helix</keyword>
<dbReference type="KEGG" id="lll:129792577"/>
<dbReference type="InterPro" id="IPR004046">
    <property type="entry name" value="GST_C"/>
</dbReference>
<dbReference type="CDD" id="cd00814">
    <property type="entry name" value="MetRS_core"/>
    <property type="match status" value="1"/>
</dbReference>
<dbReference type="Gene3D" id="2.20.28.20">
    <property type="entry name" value="Methionyl-tRNA synthetase, Zn-domain"/>
    <property type="match status" value="1"/>
</dbReference>
<dbReference type="SUPFAM" id="SSF47060">
    <property type="entry name" value="S15/NS1 RNA-binding domain"/>
    <property type="match status" value="1"/>
</dbReference>
<feature type="domain" description="WHEP-TRS" evidence="19">
    <location>
        <begin position="828"/>
        <end position="883"/>
    </location>
</feature>
<dbReference type="GeneID" id="129792577"/>
<name>A0A7G3AS09_LUTLO</name>
<evidence type="ECO:0000256" key="16">
    <source>
        <dbReference type="SAM" id="MobiDB-lite"/>
    </source>
</evidence>
<dbReference type="InterPro" id="IPR015413">
    <property type="entry name" value="Methionyl/Leucyl_tRNA_Synth"/>
</dbReference>
<keyword evidence="10" id="KW-0694">RNA-binding</keyword>
<evidence type="ECO:0000256" key="2">
    <source>
        <dbReference type="ARBA" id="ARBA00005594"/>
    </source>
</evidence>
<keyword evidence="5" id="KW-0963">Cytoplasm</keyword>
<dbReference type="Gene3D" id="3.40.30.10">
    <property type="entry name" value="Glutaredoxin"/>
    <property type="match status" value="1"/>
</dbReference>
<dbReference type="InterPro" id="IPR010987">
    <property type="entry name" value="Glutathione-S-Trfase_C-like"/>
</dbReference>
<dbReference type="PANTHER" id="PTHR45765:SF1">
    <property type="entry name" value="METHIONINE--TRNA LIGASE, CYTOPLASMIC"/>
    <property type="match status" value="1"/>
</dbReference>
<dbReference type="OrthoDB" id="5844513at2759"/>
<keyword evidence="9 15" id="KW-0067">ATP-binding</keyword>
<evidence type="ECO:0000256" key="1">
    <source>
        <dbReference type="ARBA" id="ARBA00004496"/>
    </source>
</evidence>
<dbReference type="GO" id="GO:0000049">
    <property type="term" value="F:tRNA binding"/>
    <property type="evidence" value="ECO:0007669"/>
    <property type="project" value="UniProtKB-KW"/>
</dbReference>
<dbReference type="PROSITE" id="PS51185">
    <property type="entry name" value="WHEP_TRS_2"/>
    <property type="match status" value="1"/>
</dbReference>
<evidence type="ECO:0000256" key="15">
    <source>
        <dbReference type="RuleBase" id="RU363039"/>
    </source>
</evidence>
<keyword evidence="17" id="KW-0812">Transmembrane</keyword>
<dbReference type="SUPFAM" id="SSF52374">
    <property type="entry name" value="Nucleotidylyl transferase"/>
    <property type="match status" value="1"/>
</dbReference>
<evidence type="ECO:0000259" key="18">
    <source>
        <dbReference type="PROSITE" id="PS50405"/>
    </source>
</evidence>
<dbReference type="FunFam" id="1.10.730.10:FF:000031">
    <property type="entry name" value="Putative Methionyl-tRNA synthetase"/>
    <property type="match status" value="1"/>
</dbReference>
<evidence type="ECO:0000256" key="17">
    <source>
        <dbReference type="SAM" id="Phobius"/>
    </source>
</evidence>
<dbReference type="PRINTS" id="PR01041">
    <property type="entry name" value="TRNASYNTHMET"/>
</dbReference>
<comment type="catalytic activity">
    <reaction evidence="14">
        <text>tRNA(Met) + L-methionine + ATP = L-methionyl-tRNA(Met) + AMP + diphosphate</text>
        <dbReference type="Rhea" id="RHEA:13481"/>
        <dbReference type="Rhea" id="RHEA-COMP:9667"/>
        <dbReference type="Rhea" id="RHEA-COMP:9698"/>
        <dbReference type="ChEBI" id="CHEBI:30616"/>
        <dbReference type="ChEBI" id="CHEBI:33019"/>
        <dbReference type="ChEBI" id="CHEBI:57844"/>
        <dbReference type="ChEBI" id="CHEBI:78442"/>
        <dbReference type="ChEBI" id="CHEBI:78530"/>
        <dbReference type="ChEBI" id="CHEBI:456215"/>
        <dbReference type="EC" id="6.1.1.10"/>
    </reaction>
</comment>
<dbReference type="GO" id="GO:0017101">
    <property type="term" value="C:aminoacyl-tRNA synthetase multienzyme complex"/>
    <property type="evidence" value="ECO:0007669"/>
    <property type="project" value="TreeGrafter"/>
</dbReference>
<dbReference type="Pfam" id="PF19303">
    <property type="entry name" value="Anticodon_3"/>
    <property type="match status" value="1"/>
</dbReference>
<proteinExistence type="inferred from homology"/>
<dbReference type="RefSeq" id="XP_055687754.1">
    <property type="nucleotide sequence ID" value="XM_055831779.1"/>
</dbReference>
<dbReference type="InterPro" id="IPR001412">
    <property type="entry name" value="aa-tRNA-synth_I_CS"/>
</dbReference>
<evidence type="ECO:0000256" key="7">
    <source>
        <dbReference type="ARBA" id="ARBA00022598"/>
    </source>
</evidence>
<feature type="transmembrane region" description="Helical" evidence="17">
    <location>
        <begin position="727"/>
        <end position="746"/>
    </location>
</feature>
<dbReference type="EMBL" id="GITU01005500">
    <property type="protein sequence ID" value="MBC1174203.1"/>
    <property type="molecule type" value="Transcribed_RNA"/>
</dbReference>
<evidence type="ECO:0000256" key="12">
    <source>
        <dbReference type="ARBA" id="ARBA00023146"/>
    </source>
</evidence>
<dbReference type="CTD" id="37177"/>
<feature type="domain" description="GST C-terminal" evidence="18">
    <location>
        <begin position="69"/>
        <end position="192"/>
    </location>
</feature>
<dbReference type="InterPro" id="IPR036282">
    <property type="entry name" value="Glutathione-S-Trfase_C_sf"/>
</dbReference>
<dbReference type="Pfam" id="PF14497">
    <property type="entry name" value="GST_C_3"/>
    <property type="match status" value="1"/>
</dbReference>
<dbReference type="AlphaFoldDB" id="A0A7G3AS09"/>
<dbReference type="SUPFAM" id="SSF47323">
    <property type="entry name" value="Anticodon-binding domain of a subclass of class I aminoacyl-tRNA synthetases"/>
    <property type="match status" value="1"/>
</dbReference>
<evidence type="ECO:0000256" key="3">
    <source>
        <dbReference type="ARBA" id="ARBA00012838"/>
    </source>
</evidence>
<evidence type="ECO:0000256" key="8">
    <source>
        <dbReference type="ARBA" id="ARBA00022741"/>
    </source>
</evidence>
<dbReference type="InterPro" id="IPR041872">
    <property type="entry name" value="Anticodon_Met"/>
</dbReference>
<dbReference type="InterPro" id="IPR033911">
    <property type="entry name" value="MetRS_core"/>
</dbReference>
<dbReference type="InterPro" id="IPR009068">
    <property type="entry name" value="uS15_NS1_RNA-bd_sf"/>
</dbReference>
<dbReference type="InterPro" id="IPR041598">
    <property type="entry name" value="MARS_N"/>
</dbReference>
<dbReference type="InterPro" id="IPR029038">
    <property type="entry name" value="MetRS_Zn"/>
</dbReference>
<dbReference type="FunFam" id="2.20.28.20:FF:000001">
    <property type="entry name" value="Methionine--tRNA ligase"/>
    <property type="match status" value="1"/>
</dbReference>
<dbReference type="Gene3D" id="1.10.287.10">
    <property type="entry name" value="S15/NS1, RNA-binding"/>
    <property type="match status" value="1"/>
</dbReference>
<dbReference type="NCBIfam" id="TIGR00398">
    <property type="entry name" value="metG"/>
    <property type="match status" value="1"/>
</dbReference>
<evidence type="ECO:0000313" key="20">
    <source>
        <dbReference type="EMBL" id="MBC1174203.1"/>
    </source>
</evidence>
<dbReference type="InterPro" id="IPR023458">
    <property type="entry name" value="Met-tRNA_ligase_1"/>
</dbReference>
<dbReference type="EC" id="6.1.1.10" evidence="3"/>
<evidence type="ECO:0000259" key="19">
    <source>
        <dbReference type="PROSITE" id="PS51185"/>
    </source>
</evidence>
<dbReference type="CDD" id="cd07957">
    <property type="entry name" value="Anticodon_Ia_Met"/>
    <property type="match status" value="1"/>
</dbReference>
<protein>
    <recommendedName>
        <fullName evidence="4">Methionine--tRNA ligase, cytoplasmic</fullName>
        <ecNumber evidence="3">6.1.1.10</ecNumber>
    </recommendedName>
    <alternativeName>
        <fullName evidence="13">Methionyl-tRNA synthetase</fullName>
    </alternativeName>
</protein>
<dbReference type="GO" id="GO:0004825">
    <property type="term" value="F:methionine-tRNA ligase activity"/>
    <property type="evidence" value="ECO:0007669"/>
    <property type="project" value="UniProtKB-EC"/>
</dbReference>
<dbReference type="Gene3D" id="3.40.50.620">
    <property type="entry name" value="HUPs"/>
    <property type="match status" value="1"/>
</dbReference>
<comment type="subcellular location">
    <subcellularLocation>
        <location evidence="1">Cytoplasm</location>
    </subcellularLocation>
</comment>
<keyword evidence="7 15" id="KW-0436">Ligase</keyword>
<dbReference type="InterPro" id="IPR014758">
    <property type="entry name" value="Met-tRNA_synth"/>
</dbReference>
<dbReference type="HAMAP" id="MF_00098">
    <property type="entry name" value="Met_tRNA_synth_type1"/>
    <property type="match status" value="1"/>
</dbReference>
<accession>A0A7G3AS09</accession>
<dbReference type="Pfam" id="PF09334">
    <property type="entry name" value="tRNA-synt_1g"/>
    <property type="match status" value="1"/>
</dbReference>
<dbReference type="GO" id="GO:0005829">
    <property type="term" value="C:cytosol"/>
    <property type="evidence" value="ECO:0007669"/>
    <property type="project" value="TreeGrafter"/>
</dbReference>
<evidence type="ECO:0000256" key="5">
    <source>
        <dbReference type="ARBA" id="ARBA00022490"/>
    </source>
</evidence>
<dbReference type="InterPro" id="IPR014729">
    <property type="entry name" value="Rossmann-like_a/b/a_fold"/>
</dbReference>
<dbReference type="GO" id="GO:0006431">
    <property type="term" value="P:methionyl-tRNA aminoacylation"/>
    <property type="evidence" value="ECO:0007669"/>
    <property type="project" value="InterPro"/>
</dbReference>
<keyword evidence="11 15" id="KW-0648">Protein biosynthesis</keyword>
<dbReference type="Gene3D" id="1.10.730.10">
    <property type="entry name" value="Isoleucyl-tRNA Synthetase, Domain 1"/>
    <property type="match status" value="1"/>
</dbReference>
<dbReference type="Pfam" id="PF18485">
    <property type="entry name" value="GST_N_5"/>
    <property type="match status" value="1"/>
</dbReference>
<dbReference type="NCBIfam" id="NF001100">
    <property type="entry name" value="PRK00133.1"/>
    <property type="match status" value="1"/>
</dbReference>
<dbReference type="VEuPathDB" id="VectorBase:LLONM1_011200"/>
<dbReference type="GO" id="GO:0005524">
    <property type="term" value="F:ATP binding"/>
    <property type="evidence" value="ECO:0007669"/>
    <property type="project" value="UniProtKB-KW"/>
</dbReference>
<dbReference type="Gene3D" id="1.20.1050.10">
    <property type="match status" value="1"/>
</dbReference>
<dbReference type="InterPro" id="IPR009080">
    <property type="entry name" value="tRNAsynth_Ia_anticodon-bd"/>
</dbReference>
<dbReference type="FunFam" id="1.10.287.10:FF:000014">
    <property type="entry name" value="Methionyl-tRNA synthetase"/>
    <property type="match status" value="1"/>
</dbReference>
<sequence>MKIVTNPGNPHGLAFLLAAKFGKKAVKIEKLEIDDSQLQPPKHLPYLLLPSGQKIFGKEAGIRYLLADSAEVSVKAEELTEWLLTDFIPILTTVMTSGSRRETTTAMKFKEFAKKLDDILKNEEYLSGKHPSTPDFILWSILSTGTATKEVSGFENLCKWHEKISNSPEAKEALSSYNDDLTFTSLQNANKFGSSISSSAPQAPVADESPTADAISAEEIAAAIEGFIFQDIPQKKDVRTVLPRKGERNILITSALPYVNNVPHLGNIIGCVLSADIFARYCRLSGYNTLYICGTDEYGTATETKAIAEKMTPQEICDKYFEIHNSIYRWFGIGFDFFGRTTTLEQTQIVQNMFHELYDAGYVSTESVAQLLCQKCQRYLADRFVEGTCPHVGCGYEDARGDQCDSCGKLVNATELIKPRCKLCNATPVLRDSSQFFINLPKIEPKLREWFGTVEKGWTHNARVITKSWLREGLRPRCITRDLKWGIPVPKPGFESKVFYVWFDAPIGYMSITSKYTREWKQWWQPQADVNVSLYQFMAKDNVPFHSVMFPATLLAINKGYTTVSHIMATEYLNYEDGKFSKSRGLGVFGNDAQDTGIPADVWRFYLACARPEGQDSSFSWNDLEARNNSELLNNLGNFINRALMFCEKNFGGVVPQIVLQHEDHVLLAQANREYREYVACMEKAKMRDAIKHILNVSRHGNQFMQSTQPWVLIKGTDDQKSRAGTVIGLCANITVLLATLIFPFMPDTARKIYKQANVNGGFINPSDLTIKMMLKPGHKIGKPEPLFAKIDPARIEELKLKYGGQQFGNEKPEKLQKAADPQPSNLSIGDLEKAIAEQGEKVRQLKASAEKAVWQPEVEKLLALKKQLAVSTGQPENDSAKNKKKKK</sequence>
<dbReference type="PROSITE" id="PS50405">
    <property type="entry name" value="GST_CTER"/>
    <property type="match status" value="1"/>
</dbReference>
<keyword evidence="8 15" id="KW-0547">Nucleotide-binding</keyword>
<feature type="region of interest" description="Disordered" evidence="16">
    <location>
        <begin position="869"/>
        <end position="888"/>
    </location>
</feature>
<keyword evidence="6" id="KW-0820">tRNA-binding</keyword>
<evidence type="ECO:0000256" key="11">
    <source>
        <dbReference type="ARBA" id="ARBA00022917"/>
    </source>
</evidence>
<reference evidence="20" key="1">
    <citation type="journal article" date="2020" name="BMC">
        <title>Leishmania infection induces a limited differential gene expression in the sand fly midgut.</title>
        <authorList>
            <person name="Coutinho-Abreu I.V."/>
            <person name="Serafim T.D."/>
            <person name="Meneses C."/>
            <person name="Kamhawi S."/>
            <person name="Oliveira F."/>
            <person name="Valenzuela J.G."/>
        </authorList>
    </citation>
    <scope>NUCLEOTIDE SEQUENCE</scope>
    <source>
        <strain evidence="20">Jacobina</strain>
        <tissue evidence="20">Midgut</tissue>
    </source>
</reference>
<evidence type="ECO:0000256" key="13">
    <source>
        <dbReference type="ARBA" id="ARBA00030904"/>
    </source>
</evidence>
<dbReference type="PROSITE" id="PS00178">
    <property type="entry name" value="AA_TRNA_LIGASE_I"/>
    <property type="match status" value="1"/>
</dbReference>
<dbReference type="Pfam" id="PF00458">
    <property type="entry name" value="WHEP-TRS"/>
    <property type="match status" value="1"/>
</dbReference>